<dbReference type="EMBL" id="JAGQLF010000010">
    <property type="protein sequence ID" value="MCA9386658.1"/>
    <property type="molecule type" value="Genomic_DNA"/>
</dbReference>
<gene>
    <name evidence="2" type="ORF">KC669_01345</name>
</gene>
<dbReference type="Gene3D" id="3.30.700.10">
    <property type="entry name" value="Glycoprotein, Type 4 Pilin"/>
    <property type="match status" value="1"/>
</dbReference>
<reference evidence="2" key="2">
    <citation type="journal article" date="2021" name="Microbiome">
        <title>Successional dynamics and alternative stable states in a saline activated sludge microbial community over 9 years.</title>
        <authorList>
            <person name="Wang Y."/>
            <person name="Ye J."/>
            <person name="Ju F."/>
            <person name="Liu L."/>
            <person name="Boyd J.A."/>
            <person name="Deng Y."/>
            <person name="Parks D.H."/>
            <person name="Jiang X."/>
            <person name="Yin X."/>
            <person name="Woodcroft B.J."/>
            <person name="Tyson G.W."/>
            <person name="Hugenholtz P."/>
            <person name="Polz M.F."/>
            <person name="Zhang T."/>
        </authorList>
    </citation>
    <scope>NUCLEOTIDE SEQUENCE</scope>
    <source>
        <strain evidence="2">HKST-UBA09</strain>
    </source>
</reference>
<evidence type="ECO:0000313" key="2">
    <source>
        <dbReference type="EMBL" id="MCA9386658.1"/>
    </source>
</evidence>
<evidence type="ECO:0000256" key="1">
    <source>
        <dbReference type="SAM" id="Phobius"/>
    </source>
</evidence>
<accession>A0A955LAQ4</accession>
<dbReference type="Proteomes" id="UP000714915">
    <property type="component" value="Unassembled WGS sequence"/>
</dbReference>
<proteinExistence type="predicted"/>
<evidence type="ECO:0000313" key="3">
    <source>
        <dbReference type="Proteomes" id="UP000714915"/>
    </source>
</evidence>
<keyword evidence="1" id="KW-0472">Membrane</keyword>
<dbReference type="SUPFAM" id="SSF54523">
    <property type="entry name" value="Pili subunits"/>
    <property type="match status" value="1"/>
</dbReference>
<dbReference type="InterPro" id="IPR012902">
    <property type="entry name" value="N_methyl_site"/>
</dbReference>
<feature type="transmembrane region" description="Helical" evidence="1">
    <location>
        <begin position="6"/>
        <end position="34"/>
    </location>
</feature>
<dbReference type="NCBIfam" id="TIGR02532">
    <property type="entry name" value="IV_pilin_GFxxxE"/>
    <property type="match status" value="1"/>
</dbReference>
<organism evidence="2 3">
    <name type="scientific">Candidatus Dojkabacteria bacterium</name>
    <dbReference type="NCBI Taxonomy" id="2099670"/>
    <lineage>
        <taxon>Bacteria</taxon>
        <taxon>Candidatus Dojkabacteria</taxon>
    </lineage>
</organism>
<protein>
    <submittedName>
        <fullName evidence="2">Type II secretion system protein</fullName>
    </submittedName>
</protein>
<dbReference type="InterPro" id="IPR045584">
    <property type="entry name" value="Pilin-like"/>
</dbReference>
<dbReference type="AlphaFoldDB" id="A0A955LAQ4"/>
<reference evidence="2" key="1">
    <citation type="submission" date="2020-04" db="EMBL/GenBank/DDBJ databases">
        <authorList>
            <person name="Zhang T."/>
        </authorList>
    </citation>
    <scope>NUCLEOTIDE SEQUENCE</scope>
    <source>
        <strain evidence="2">HKST-UBA09</strain>
    </source>
</reference>
<keyword evidence="1" id="KW-0812">Transmembrane</keyword>
<name>A0A955LAQ4_9BACT</name>
<keyword evidence="1" id="KW-1133">Transmembrane helix</keyword>
<comment type="caution">
    <text evidence="2">The sequence shown here is derived from an EMBL/GenBank/DDBJ whole genome shotgun (WGS) entry which is preliminary data.</text>
</comment>
<sequence>MKRKAAAFNLIELMVVMGVAAVLIVIGLQGASIIQEKSRDSLRKDTLAQISEAINAYRIVTLKFPVSGQVTFLQDGFYIDGVKQVNFTNNTKSGTSTTNSQTKYYYNLSSSGYLVCAQLESGNIDSIGTGECPNPLP</sequence>